<dbReference type="Proteomes" id="UP000319627">
    <property type="component" value="Unassembled WGS sequence"/>
</dbReference>
<evidence type="ECO:0000313" key="3">
    <source>
        <dbReference type="EMBL" id="TWH63963.1"/>
    </source>
</evidence>
<sequence>MKKSKQLAALLTGLSFSLVFSAQLSAETNQQNTVPQCKQASQEEIAQLFDRWNAALQTGNPDTVVERYAEQSILLPTVSGKARLTPAEKKDYFEHFLAKKPVGKIDHRQIQVSCNTAVDTGHYTFTLKDGDKTQEVAARYSYAYQWNGKDWYIISHHSSVTPSH</sequence>
<dbReference type="GO" id="GO:0004683">
    <property type="term" value="F:calcium/calmodulin-dependent protein kinase activity"/>
    <property type="evidence" value="ECO:0007669"/>
    <property type="project" value="InterPro"/>
</dbReference>
<dbReference type="InterPro" id="IPR013543">
    <property type="entry name" value="Ca/CaM-dep_prot_kinase-assoc"/>
</dbReference>
<dbReference type="Gene3D" id="3.10.450.50">
    <property type="match status" value="1"/>
</dbReference>
<name>A0A562HZZ4_9GAMM</name>
<gene>
    <name evidence="3" type="ORF">LX59_02927</name>
</gene>
<dbReference type="Pfam" id="PF08332">
    <property type="entry name" value="CaMKII_AD"/>
    <property type="match status" value="1"/>
</dbReference>
<dbReference type="PIRSF" id="PIRSF028470">
    <property type="entry name" value="UCP028470"/>
    <property type="match status" value="1"/>
</dbReference>
<protein>
    <submittedName>
        <fullName evidence="3">Uncharacterized protein (TIGR02246 family)</fullName>
    </submittedName>
</protein>
<feature type="domain" description="Calcium/calmodulin-dependent protein kinase II association-domain" evidence="2">
    <location>
        <begin position="42"/>
        <end position="162"/>
    </location>
</feature>
<evidence type="ECO:0000259" key="2">
    <source>
        <dbReference type="Pfam" id="PF08332"/>
    </source>
</evidence>
<dbReference type="InterPro" id="IPR016887">
    <property type="entry name" value="UCP028470_steroid_isom-rel"/>
</dbReference>
<dbReference type="GO" id="GO:0005516">
    <property type="term" value="F:calmodulin binding"/>
    <property type="evidence" value="ECO:0007669"/>
    <property type="project" value="InterPro"/>
</dbReference>
<keyword evidence="1" id="KW-0732">Signal</keyword>
<dbReference type="NCBIfam" id="TIGR02246">
    <property type="entry name" value="SgcJ/EcaC family oxidoreductase"/>
    <property type="match status" value="1"/>
</dbReference>
<organism evidence="3 4">
    <name type="scientific">Azomonas agilis</name>
    <dbReference type="NCBI Taxonomy" id="116849"/>
    <lineage>
        <taxon>Bacteria</taxon>
        <taxon>Pseudomonadati</taxon>
        <taxon>Pseudomonadota</taxon>
        <taxon>Gammaproteobacteria</taxon>
        <taxon>Pseudomonadales</taxon>
        <taxon>Pseudomonadaceae</taxon>
        <taxon>Azomonas</taxon>
    </lineage>
</organism>
<proteinExistence type="predicted"/>
<dbReference type="InterPro" id="IPR032710">
    <property type="entry name" value="NTF2-like_dom_sf"/>
</dbReference>
<dbReference type="OrthoDB" id="953853at2"/>
<comment type="caution">
    <text evidence="3">The sequence shown here is derived from an EMBL/GenBank/DDBJ whole genome shotgun (WGS) entry which is preliminary data.</text>
</comment>
<feature type="chain" id="PRO_5022001963" evidence="1">
    <location>
        <begin position="27"/>
        <end position="164"/>
    </location>
</feature>
<dbReference type="AlphaFoldDB" id="A0A562HZZ4"/>
<dbReference type="InterPro" id="IPR011944">
    <property type="entry name" value="Steroid_delta5-4_isomerase"/>
</dbReference>
<feature type="signal peptide" evidence="1">
    <location>
        <begin position="1"/>
        <end position="26"/>
    </location>
</feature>
<evidence type="ECO:0000256" key="1">
    <source>
        <dbReference type="SAM" id="SignalP"/>
    </source>
</evidence>
<reference evidence="3 4" key="1">
    <citation type="submission" date="2019-07" db="EMBL/GenBank/DDBJ databases">
        <title>Genomic Encyclopedia of Type Strains, Phase I: the one thousand microbial genomes (KMG-I) project.</title>
        <authorList>
            <person name="Kyrpides N."/>
        </authorList>
    </citation>
    <scope>NUCLEOTIDE SEQUENCE [LARGE SCALE GENOMIC DNA]</scope>
    <source>
        <strain evidence="3 4">DSM 375</strain>
    </source>
</reference>
<accession>A0A562HZZ4</accession>
<keyword evidence="4" id="KW-1185">Reference proteome</keyword>
<dbReference type="RefSeq" id="WP_144573175.1">
    <property type="nucleotide sequence ID" value="NZ_VLKG01000015.1"/>
</dbReference>
<dbReference type="SUPFAM" id="SSF54427">
    <property type="entry name" value="NTF2-like"/>
    <property type="match status" value="1"/>
</dbReference>
<dbReference type="EMBL" id="VLKG01000015">
    <property type="protein sequence ID" value="TWH63963.1"/>
    <property type="molecule type" value="Genomic_DNA"/>
</dbReference>
<evidence type="ECO:0000313" key="4">
    <source>
        <dbReference type="Proteomes" id="UP000319627"/>
    </source>
</evidence>